<protein>
    <submittedName>
        <fullName evidence="9">Uncharacterized protein</fullName>
    </submittedName>
</protein>
<dbReference type="PANTHER" id="PTHR11024">
    <property type="entry name" value="NUCLEAR PORE COMPLEX PROTEIN SEC13 / SEH1 FAMILY MEMBER"/>
    <property type="match status" value="1"/>
</dbReference>
<comment type="caution">
    <text evidence="9">The sequence shown here is derived from an EMBL/GenBank/DDBJ whole genome shotgun (WGS) entry which is preliminary data.</text>
</comment>
<dbReference type="GO" id="GO:0015031">
    <property type="term" value="P:protein transport"/>
    <property type="evidence" value="ECO:0007669"/>
    <property type="project" value="UniProtKB-KW"/>
</dbReference>
<evidence type="ECO:0000256" key="2">
    <source>
        <dbReference type="ARBA" id="ARBA00010102"/>
    </source>
</evidence>
<keyword evidence="3" id="KW-0813">Transport</keyword>
<name>A0A4D9CUH0_9STRA</name>
<evidence type="ECO:0000256" key="5">
    <source>
        <dbReference type="ARBA" id="ARBA00022737"/>
    </source>
</evidence>
<evidence type="ECO:0000256" key="6">
    <source>
        <dbReference type="ARBA" id="ARBA00022927"/>
    </source>
</evidence>
<proteinExistence type="inferred from homology"/>
<evidence type="ECO:0000256" key="8">
    <source>
        <dbReference type="PROSITE-ProRule" id="PRU00221"/>
    </source>
</evidence>
<dbReference type="Gene3D" id="2.130.10.10">
    <property type="entry name" value="YVTN repeat-like/Quinoprotein amine dehydrogenase"/>
    <property type="match status" value="1"/>
</dbReference>
<evidence type="ECO:0000313" key="10">
    <source>
        <dbReference type="Proteomes" id="UP000355283"/>
    </source>
</evidence>
<dbReference type="Proteomes" id="UP000355283">
    <property type="component" value="Unassembled WGS sequence"/>
</dbReference>
<feature type="repeat" description="WD" evidence="8">
    <location>
        <begin position="53"/>
        <end position="78"/>
    </location>
</feature>
<evidence type="ECO:0000313" key="9">
    <source>
        <dbReference type="EMBL" id="TFJ81133.1"/>
    </source>
</evidence>
<dbReference type="AlphaFoldDB" id="A0A4D9CUH0"/>
<dbReference type="GO" id="GO:1904263">
    <property type="term" value="P:positive regulation of TORC1 signaling"/>
    <property type="evidence" value="ECO:0007669"/>
    <property type="project" value="TreeGrafter"/>
</dbReference>
<accession>A0A4D9CUH0</accession>
<comment type="similarity">
    <text evidence="2">Belongs to the WD repeat SEC13 family.</text>
</comment>
<keyword evidence="7" id="KW-0539">Nucleus</keyword>
<keyword evidence="6" id="KW-0653">Protein transport</keyword>
<dbReference type="InterPro" id="IPR015943">
    <property type="entry name" value="WD40/YVTN_repeat-like_dom_sf"/>
</dbReference>
<gene>
    <name evidence="9" type="ORF">NSK_007522</name>
</gene>
<keyword evidence="10" id="KW-1185">Reference proteome</keyword>
<dbReference type="GO" id="GO:0005198">
    <property type="term" value="F:structural molecule activity"/>
    <property type="evidence" value="ECO:0007669"/>
    <property type="project" value="InterPro"/>
</dbReference>
<evidence type="ECO:0000256" key="3">
    <source>
        <dbReference type="ARBA" id="ARBA00022448"/>
    </source>
</evidence>
<evidence type="ECO:0000256" key="4">
    <source>
        <dbReference type="ARBA" id="ARBA00022574"/>
    </source>
</evidence>
<dbReference type="InterPro" id="IPR001680">
    <property type="entry name" value="WD40_rpt"/>
</dbReference>
<reference evidence="9 10" key="1">
    <citation type="submission" date="2019-01" db="EMBL/GenBank/DDBJ databases">
        <title>Nuclear Genome Assembly of the Microalgal Biofuel strain Nannochloropsis salina CCMP1776.</title>
        <authorList>
            <person name="Hovde B."/>
        </authorList>
    </citation>
    <scope>NUCLEOTIDE SEQUENCE [LARGE SCALE GENOMIC DNA]</scope>
    <source>
        <strain evidence="9 10">CCMP1776</strain>
    </source>
</reference>
<sequence>MGRSYHSIACAGRDNRLRVFTLRRAGEEAGGRGGGWGFDPSRDAEEVEVGVEVWRVAWNALGTVLASTGEDGAVRLWQKGQGGCWTLGKALARPVRGQGDETVWMERP</sequence>
<dbReference type="PANTHER" id="PTHR11024:SF3">
    <property type="entry name" value="NUCLEOPORIN SEH1"/>
    <property type="match status" value="1"/>
</dbReference>
<keyword evidence="5" id="KW-0677">Repeat</keyword>
<comment type="subcellular location">
    <subcellularLocation>
        <location evidence="1">Nucleus envelope</location>
    </subcellularLocation>
</comment>
<dbReference type="Pfam" id="PF00400">
    <property type="entry name" value="WD40"/>
    <property type="match status" value="1"/>
</dbReference>
<dbReference type="InterPro" id="IPR037363">
    <property type="entry name" value="Sec13/Seh1_fam"/>
</dbReference>
<evidence type="ECO:0000256" key="7">
    <source>
        <dbReference type="ARBA" id="ARBA00023242"/>
    </source>
</evidence>
<evidence type="ECO:0000256" key="1">
    <source>
        <dbReference type="ARBA" id="ARBA00004259"/>
    </source>
</evidence>
<dbReference type="SUPFAM" id="SSF50969">
    <property type="entry name" value="YVTN repeat-like/Quinoprotein amine dehydrogenase"/>
    <property type="match status" value="1"/>
</dbReference>
<dbReference type="EMBL" id="SDOX01000142">
    <property type="protein sequence ID" value="TFJ81133.1"/>
    <property type="molecule type" value="Genomic_DNA"/>
</dbReference>
<dbReference type="GO" id="GO:0035859">
    <property type="term" value="C:Seh1-associated complex"/>
    <property type="evidence" value="ECO:0007669"/>
    <property type="project" value="TreeGrafter"/>
</dbReference>
<dbReference type="OrthoDB" id="364224at2759"/>
<dbReference type="GO" id="GO:0034198">
    <property type="term" value="P:cellular response to amino acid starvation"/>
    <property type="evidence" value="ECO:0007669"/>
    <property type="project" value="TreeGrafter"/>
</dbReference>
<keyword evidence="4 8" id="KW-0853">WD repeat</keyword>
<dbReference type="InterPro" id="IPR011044">
    <property type="entry name" value="Quino_amine_DH_bsu"/>
</dbReference>
<dbReference type="PROSITE" id="PS50082">
    <property type="entry name" value="WD_REPEATS_2"/>
    <property type="match status" value="1"/>
</dbReference>
<dbReference type="GO" id="GO:0031080">
    <property type="term" value="C:nuclear pore outer ring"/>
    <property type="evidence" value="ECO:0007669"/>
    <property type="project" value="TreeGrafter"/>
</dbReference>
<organism evidence="9 10">
    <name type="scientific">Nannochloropsis salina CCMP1776</name>
    <dbReference type="NCBI Taxonomy" id="1027361"/>
    <lineage>
        <taxon>Eukaryota</taxon>
        <taxon>Sar</taxon>
        <taxon>Stramenopiles</taxon>
        <taxon>Ochrophyta</taxon>
        <taxon>Eustigmatophyceae</taxon>
        <taxon>Eustigmatales</taxon>
        <taxon>Monodopsidaceae</taxon>
        <taxon>Microchloropsis</taxon>
        <taxon>Microchloropsis salina</taxon>
    </lineage>
</organism>